<dbReference type="EMBL" id="CAVNYO010000403">
    <property type="protein sequence ID" value="CAK5274909.1"/>
    <property type="molecule type" value="Genomic_DNA"/>
</dbReference>
<evidence type="ECO:0000313" key="2">
    <source>
        <dbReference type="Proteomes" id="UP001295794"/>
    </source>
</evidence>
<evidence type="ECO:0000313" key="1">
    <source>
        <dbReference type="EMBL" id="CAK5274909.1"/>
    </source>
</evidence>
<protein>
    <submittedName>
        <fullName evidence="1">Uncharacterized protein</fullName>
    </submittedName>
</protein>
<organism evidence="1 2">
    <name type="scientific">Mycena citricolor</name>
    <dbReference type="NCBI Taxonomy" id="2018698"/>
    <lineage>
        <taxon>Eukaryota</taxon>
        <taxon>Fungi</taxon>
        <taxon>Dikarya</taxon>
        <taxon>Basidiomycota</taxon>
        <taxon>Agaricomycotina</taxon>
        <taxon>Agaricomycetes</taxon>
        <taxon>Agaricomycetidae</taxon>
        <taxon>Agaricales</taxon>
        <taxon>Marasmiineae</taxon>
        <taxon>Mycenaceae</taxon>
        <taxon>Mycena</taxon>
    </lineage>
</organism>
<keyword evidence="2" id="KW-1185">Reference proteome</keyword>
<comment type="caution">
    <text evidence="1">The sequence shown here is derived from an EMBL/GenBank/DDBJ whole genome shotgun (WGS) entry which is preliminary data.</text>
</comment>
<proteinExistence type="predicted"/>
<accession>A0AAD2HHD7</accession>
<feature type="non-terminal residue" evidence="1">
    <location>
        <position position="1"/>
    </location>
</feature>
<sequence length="107" mass="11943">LSLTGQLPHRTHPLSCSLPRCQSPPAFNSADSSRRTTCLSPTLCVDRLMERAPLSSVSTKHYWKYRKPARCRRSLVRGGLLTAQIPHLSNSGVCLPHVFLKQMYIGV</sequence>
<gene>
    <name evidence="1" type="ORF">MYCIT1_LOCUS22304</name>
</gene>
<dbReference type="AlphaFoldDB" id="A0AAD2HHD7"/>
<name>A0AAD2HHD7_9AGAR</name>
<dbReference type="Proteomes" id="UP001295794">
    <property type="component" value="Unassembled WGS sequence"/>
</dbReference>
<reference evidence="1" key="1">
    <citation type="submission" date="2023-11" db="EMBL/GenBank/DDBJ databases">
        <authorList>
            <person name="De Vega J J."/>
            <person name="De Vega J J."/>
        </authorList>
    </citation>
    <scope>NUCLEOTIDE SEQUENCE</scope>
</reference>